<organism evidence="2 3">
    <name type="scientific">Paenibacillus nuruki</name>
    <dbReference type="NCBI Taxonomy" id="1886670"/>
    <lineage>
        <taxon>Bacteria</taxon>
        <taxon>Bacillati</taxon>
        <taxon>Bacillota</taxon>
        <taxon>Bacilli</taxon>
        <taxon>Bacillales</taxon>
        <taxon>Paenibacillaceae</taxon>
        <taxon>Paenibacillus</taxon>
    </lineage>
</organism>
<feature type="domain" description="S1 motif" evidence="1">
    <location>
        <begin position="204"/>
        <end position="270"/>
    </location>
</feature>
<evidence type="ECO:0000313" key="2">
    <source>
        <dbReference type="EMBL" id="ODP27287.1"/>
    </source>
</evidence>
<dbReference type="STRING" id="1886670.PTI45_03316"/>
<dbReference type="AlphaFoldDB" id="A0A1E3L0G7"/>
<proteinExistence type="predicted"/>
<dbReference type="GO" id="GO:0003676">
    <property type="term" value="F:nucleic acid binding"/>
    <property type="evidence" value="ECO:0007669"/>
    <property type="project" value="InterPro"/>
</dbReference>
<name>A0A1E3L0G7_9BACL</name>
<dbReference type="Gene3D" id="2.40.50.140">
    <property type="entry name" value="Nucleic acid-binding proteins"/>
    <property type="match status" value="1"/>
</dbReference>
<evidence type="ECO:0000259" key="1">
    <source>
        <dbReference type="SMART" id="SM00316"/>
    </source>
</evidence>
<dbReference type="Proteomes" id="UP000094578">
    <property type="component" value="Unassembled WGS sequence"/>
</dbReference>
<feature type="domain" description="S1 motif" evidence="1">
    <location>
        <begin position="113"/>
        <end position="189"/>
    </location>
</feature>
<accession>A0A1E3L0G7</accession>
<dbReference type="InterPro" id="IPR003029">
    <property type="entry name" value="S1_domain"/>
</dbReference>
<comment type="caution">
    <text evidence="2">The sequence shown here is derived from an EMBL/GenBank/DDBJ whole genome shotgun (WGS) entry which is preliminary data.</text>
</comment>
<reference evidence="2 3" key="1">
    <citation type="submission" date="2016-08" db="EMBL/GenBank/DDBJ databases">
        <title>Genome sequencing of Paenibacillus sp. TI45-13ar, isolated from Korean traditional nuruk.</title>
        <authorList>
            <person name="Kim S.-J."/>
        </authorList>
    </citation>
    <scope>NUCLEOTIDE SEQUENCE [LARGE SCALE GENOMIC DNA]</scope>
    <source>
        <strain evidence="2 3">TI45-13ar</strain>
    </source>
</reference>
<sequence>MNYLTPEKRQEQKAVAWAEIRDSKRLGQVLYAKSVGIITLKDKEVLQLDYHGITGYLAKDKISNYTYRGLQHLLGKEFEFVVENYENEDKELFVANRTKALEITKKKFWANVEKDQKFNAFIDGNDGYRLFLNVEGVEVILNKAEVSHSFVTEDLRLLFEIGELLPVQIIDFEKPTEEKPNGSLIVSTKALLKDPWETVEDDYQVNGTYIATVHNFHDQHGIFFTLRSGLIARSNFPSFGKPSMFQKGMEHNVRIRSIDLKNRKMSVVVIIPRNKTGMNSTKGRALQ</sequence>
<dbReference type="SUPFAM" id="SSF50249">
    <property type="entry name" value="Nucleic acid-binding proteins"/>
    <property type="match status" value="2"/>
</dbReference>
<gene>
    <name evidence="2" type="ORF">PTI45_03316</name>
</gene>
<dbReference type="InterPro" id="IPR012340">
    <property type="entry name" value="NA-bd_OB-fold"/>
</dbReference>
<keyword evidence="3" id="KW-1185">Reference proteome</keyword>
<protein>
    <recommendedName>
        <fullName evidence="1">S1 motif domain-containing protein</fullName>
    </recommendedName>
</protein>
<evidence type="ECO:0000313" key="3">
    <source>
        <dbReference type="Proteomes" id="UP000094578"/>
    </source>
</evidence>
<dbReference type="EMBL" id="MDER01000062">
    <property type="protein sequence ID" value="ODP27287.1"/>
    <property type="molecule type" value="Genomic_DNA"/>
</dbReference>
<dbReference type="SMART" id="SM00316">
    <property type="entry name" value="S1"/>
    <property type="match status" value="2"/>
</dbReference>
<dbReference type="RefSeq" id="WP_069328709.1">
    <property type="nucleotide sequence ID" value="NZ_MDER01000062.1"/>
</dbReference>